<dbReference type="InterPro" id="IPR016134">
    <property type="entry name" value="Dockerin_dom"/>
</dbReference>
<accession>A0A1M7IIS7</accession>
<dbReference type="InterPro" id="IPR036439">
    <property type="entry name" value="Dockerin_dom_sf"/>
</dbReference>
<keyword evidence="1" id="KW-0732">Signal</keyword>
<feature type="domain" description="Dockerin" evidence="2">
    <location>
        <begin position="156"/>
        <end position="227"/>
    </location>
</feature>
<evidence type="ECO:0000313" key="4">
    <source>
        <dbReference type="Proteomes" id="UP000184394"/>
    </source>
</evidence>
<organism evidence="3 4">
    <name type="scientific">Ruminococcus flavefaciens</name>
    <dbReference type="NCBI Taxonomy" id="1265"/>
    <lineage>
        <taxon>Bacteria</taxon>
        <taxon>Bacillati</taxon>
        <taxon>Bacillota</taxon>
        <taxon>Clostridia</taxon>
        <taxon>Eubacteriales</taxon>
        <taxon>Oscillospiraceae</taxon>
        <taxon>Ruminococcus</taxon>
    </lineage>
</organism>
<dbReference type="RefSeq" id="WP_072949756.1">
    <property type="nucleotide sequence ID" value="NZ_FRCT01000004.1"/>
</dbReference>
<evidence type="ECO:0000259" key="2">
    <source>
        <dbReference type="PROSITE" id="PS51766"/>
    </source>
</evidence>
<dbReference type="Gene3D" id="1.10.1330.10">
    <property type="entry name" value="Dockerin domain"/>
    <property type="match status" value="1"/>
</dbReference>
<evidence type="ECO:0000256" key="1">
    <source>
        <dbReference type="SAM" id="SignalP"/>
    </source>
</evidence>
<dbReference type="GO" id="GO:0004553">
    <property type="term" value="F:hydrolase activity, hydrolyzing O-glycosyl compounds"/>
    <property type="evidence" value="ECO:0007669"/>
    <property type="project" value="InterPro"/>
</dbReference>
<protein>
    <recommendedName>
        <fullName evidence="2">Dockerin domain-containing protein</fullName>
    </recommendedName>
</protein>
<dbReference type="Proteomes" id="UP000184394">
    <property type="component" value="Unassembled WGS sequence"/>
</dbReference>
<dbReference type="EMBL" id="FRCT01000004">
    <property type="protein sequence ID" value="SHM40611.1"/>
    <property type="molecule type" value="Genomic_DNA"/>
</dbReference>
<dbReference type="Pfam" id="PF00404">
    <property type="entry name" value="Dockerin_1"/>
    <property type="match status" value="1"/>
</dbReference>
<name>A0A1M7IIS7_RUMFL</name>
<dbReference type="InterPro" id="IPR002105">
    <property type="entry name" value="Dockerin_1_rpt"/>
</dbReference>
<dbReference type="PROSITE" id="PS51766">
    <property type="entry name" value="DOCKERIN"/>
    <property type="match status" value="1"/>
</dbReference>
<dbReference type="GO" id="GO:0000272">
    <property type="term" value="P:polysaccharide catabolic process"/>
    <property type="evidence" value="ECO:0007669"/>
    <property type="project" value="InterPro"/>
</dbReference>
<feature type="chain" id="PRO_5012748652" description="Dockerin domain-containing protein" evidence="1">
    <location>
        <begin position="31"/>
        <end position="236"/>
    </location>
</feature>
<gene>
    <name evidence="3" type="ORF">SAMN04487860_104145</name>
</gene>
<dbReference type="CDD" id="cd14256">
    <property type="entry name" value="Dockerin_I"/>
    <property type="match status" value="1"/>
</dbReference>
<sequence length="236" mass="26223">MKKSLKKITAAISAAVMCALPMAGSLTANAASKTKTFRTYITIKAGNKDLYEFEYDRVFKAAYKNNITFKGYKAVVPESEFDHTVPQTGRSCLFIDSEQLKQFNGLAAIETYDTANSSVTASNFKNTFTKTIWAFSDYRQGHFDYWEDFDQNVLEDIVLVGDANNTGAVDVSDAVLIRQYAVGNYSGISNIHRFLKAADVDGNGYVNDYDANLVLKYNVSLINSFSEKQVGFSMGR</sequence>
<feature type="signal peptide" evidence="1">
    <location>
        <begin position="1"/>
        <end position="30"/>
    </location>
</feature>
<reference evidence="3 4" key="1">
    <citation type="submission" date="2016-11" db="EMBL/GenBank/DDBJ databases">
        <authorList>
            <person name="Jaros S."/>
            <person name="Januszkiewicz K."/>
            <person name="Wedrychowicz H."/>
        </authorList>
    </citation>
    <scope>NUCLEOTIDE SEQUENCE [LARGE SCALE GENOMIC DNA]</scope>
    <source>
        <strain evidence="3 4">Y1</strain>
    </source>
</reference>
<proteinExistence type="predicted"/>
<evidence type="ECO:0000313" key="3">
    <source>
        <dbReference type="EMBL" id="SHM40611.1"/>
    </source>
</evidence>
<dbReference type="OrthoDB" id="1822448at2"/>
<dbReference type="AlphaFoldDB" id="A0A1M7IIS7"/>
<dbReference type="SUPFAM" id="SSF63446">
    <property type="entry name" value="Type I dockerin domain"/>
    <property type="match status" value="1"/>
</dbReference>